<keyword evidence="3" id="KW-0560">Oxidoreductase</keyword>
<evidence type="ECO:0000313" key="8">
    <source>
        <dbReference type="Proteomes" id="UP000676169"/>
    </source>
</evidence>
<dbReference type="Proteomes" id="UP000676169">
    <property type="component" value="Chromosome"/>
</dbReference>
<evidence type="ECO:0000256" key="4">
    <source>
        <dbReference type="ARBA" id="ARBA00023004"/>
    </source>
</evidence>
<sequence length="545" mass="59268">MNCIHFLLPFVVTGIAAAAPAPRETAICVYGGTSGAVVAAVQAKKSGKDVILLSPDKHLGGLTSGGLGWTDLGDERILGGLSLSFYQKVYDHYSQEAAWDLQARAKYGNAGQGTKAMNDIRRTMSVFEPKVAEAVFNAWIEENHVPVIHARLDRSASGLVKEGGRITSIRTEDGQTIRAKVFIDATYEGDLMALAGVSYTVGREPNSRYQETLNGIQTARATGNQLPKGIDPYVKPGDAASGLLPGVREGAGGADGSGDKRVQAYCYRMCLTNHAPNRVMVKKPEGYNEADYELVFRAIEAGQTKGFFKLDPLPNHKTDSNNSGGISTDLLTTADDAYPDGDYATRERIAKQHENWQRGLVWTLQNHPRVSEAIRKAYAAWGLPRDEFVDTGHWPHALYVREARRMTSDFVMTQATVTHSEGLERSVGMGAYGMDSHNMQRHVGGDGFVRNEGDVQVKVPRPYRIDYGAIVPKKTECPNLLVTFCVSASHIAFGSIRMEPVFMALSQSAATAASLAIDGNTAVQDVPYGKLKEQLLKDGQKLTLE</sequence>
<evidence type="ECO:0000256" key="1">
    <source>
        <dbReference type="ARBA" id="ARBA00022485"/>
    </source>
</evidence>
<accession>A0A975G6L9</accession>
<feature type="chain" id="PRO_5037079738" evidence="6">
    <location>
        <begin position="19"/>
        <end position="545"/>
    </location>
</feature>
<dbReference type="RefSeq" id="WP_211630138.1">
    <property type="nucleotide sequence ID" value="NZ_CP073100.1"/>
</dbReference>
<dbReference type="PANTHER" id="PTHR43498">
    <property type="entry name" value="FERREDOXIN:COB-COM HETERODISULFIDE REDUCTASE SUBUNIT A"/>
    <property type="match status" value="1"/>
</dbReference>
<dbReference type="InterPro" id="IPR039650">
    <property type="entry name" value="HdrA-like"/>
</dbReference>
<keyword evidence="2" id="KW-0479">Metal-binding</keyword>
<evidence type="ECO:0000256" key="2">
    <source>
        <dbReference type="ARBA" id="ARBA00022723"/>
    </source>
</evidence>
<dbReference type="SUPFAM" id="SSF51905">
    <property type="entry name" value="FAD/NAD(P)-binding domain"/>
    <property type="match status" value="1"/>
</dbReference>
<keyword evidence="8" id="KW-1185">Reference proteome</keyword>
<evidence type="ECO:0000313" key="7">
    <source>
        <dbReference type="EMBL" id="QUE50049.1"/>
    </source>
</evidence>
<proteinExistence type="predicted"/>
<dbReference type="AlphaFoldDB" id="A0A975G6L9"/>
<dbReference type="InterPro" id="IPR036188">
    <property type="entry name" value="FAD/NAD-bd_sf"/>
</dbReference>
<protein>
    <submittedName>
        <fullName evidence="7">FAD-dependent oxidoreductase</fullName>
    </submittedName>
</protein>
<reference evidence="7" key="1">
    <citation type="submission" date="2021-04" db="EMBL/GenBank/DDBJ databases">
        <title>Luteolibacter sp. 32A isolated from the skin of an Anderson's salamander (Ambystoma andersonii).</title>
        <authorList>
            <person name="Spergser J."/>
            <person name="Busse H.-J."/>
        </authorList>
    </citation>
    <scope>NUCLEOTIDE SEQUENCE</scope>
    <source>
        <strain evidence="7">32A</strain>
    </source>
</reference>
<dbReference type="PANTHER" id="PTHR43498:SF1">
    <property type="entry name" value="COB--COM HETERODISULFIDE REDUCTASE IRON-SULFUR SUBUNIT A"/>
    <property type="match status" value="1"/>
</dbReference>
<keyword evidence="4" id="KW-0408">Iron</keyword>
<keyword evidence="6" id="KW-0732">Signal</keyword>
<keyword evidence="1" id="KW-0004">4Fe-4S</keyword>
<evidence type="ECO:0000256" key="6">
    <source>
        <dbReference type="SAM" id="SignalP"/>
    </source>
</evidence>
<feature type="signal peptide" evidence="6">
    <location>
        <begin position="1"/>
        <end position="18"/>
    </location>
</feature>
<dbReference type="GO" id="GO:0051539">
    <property type="term" value="F:4 iron, 4 sulfur cluster binding"/>
    <property type="evidence" value="ECO:0007669"/>
    <property type="project" value="UniProtKB-KW"/>
</dbReference>
<dbReference type="Pfam" id="PF12831">
    <property type="entry name" value="FAD_oxidored"/>
    <property type="match status" value="1"/>
</dbReference>
<evidence type="ECO:0000256" key="3">
    <source>
        <dbReference type="ARBA" id="ARBA00023002"/>
    </source>
</evidence>
<keyword evidence="5" id="KW-0411">Iron-sulfur</keyword>
<dbReference type="GO" id="GO:0016491">
    <property type="term" value="F:oxidoreductase activity"/>
    <property type="evidence" value="ECO:0007669"/>
    <property type="project" value="UniProtKB-KW"/>
</dbReference>
<dbReference type="KEGG" id="lamb:KBB96_14375"/>
<dbReference type="GO" id="GO:0046872">
    <property type="term" value="F:metal ion binding"/>
    <property type="evidence" value="ECO:0007669"/>
    <property type="project" value="UniProtKB-KW"/>
</dbReference>
<dbReference type="EMBL" id="CP073100">
    <property type="protein sequence ID" value="QUE50049.1"/>
    <property type="molecule type" value="Genomic_DNA"/>
</dbReference>
<evidence type="ECO:0000256" key="5">
    <source>
        <dbReference type="ARBA" id="ARBA00023014"/>
    </source>
</evidence>
<name>A0A975G6L9_9BACT</name>
<organism evidence="7 8">
    <name type="scientific">Luteolibacter ambystomatis</name>
    <dbReference type="NCBI Taxonomy" id="2824561"/>
    <lineage>
        <taxon>Bacteria</taxon>
        <taxon>Pseudomonadati</taxon>
        <taxon>Verrucomicrobiota</taxon>
        <taxon>Verrucomicrobiia</taxon>
        <taxon>Verrucomicrobiales</taxon>
        <taxon>Verrucomicrobiaceae</taxon>
        <taxon>Luteolibacter</taxon>
    </lineage>
</organism>
<gene>
    <name evidence="7" type="ORF">KBB96_14375</name>
</gene>